<dbReference type="Gene3D" id="2.40.50.100">
    <property type="match status" value="1"/>
</dbReference>
<keyword evidence="5" id="KW-1185">Reference proteome</keyword>
<dbReference type="InterPro" id="IPR050709">
    <property type="entry name" value="Biotin_Carboxyl_Carrier/Decarb"/>
</dbReference>
<dbReference type="PROSITE" id="PS50968">
    <property type="entry name" value="BIOTINYL_LIPOYL"/>
    <property type="match status" value="1"/>
</dbReference>
<evidence type="ECO:0000256" key="2">
    <source>
        <dbReference type="SAM" id="MobiDB-lite"/>
    </source>
</evidence>
<dbReference type="SUPFAM" id="SSF51230">
    <property type="entry name" value="Single hybrid motif"/>
    <property type="match status" value="1"/>
</dbReference>
<comment type="caution">
    <text evidence="4">The sequence shown here is derived from an EMBL/GenBank/DDBJ whole genome shotgun (WGS) entry which is preliminary data.</text>
</comment>
<dbReference type="InterPro" id="IPR011053">
    <property type="entry name" value="Single_hybrid_motif"/>
</dbReference>
<dbReference type="EMBL" id="JAGGLJ010000007">
    <property type="protein sequence ID" value="MBP2025367.1"/>
    <property type="molecule type" value="Genomic_DNA"/>
</dbReference>
<evidence type="ECO:0000259" key="3">
    <source>
        <dbReference type="PROSITE" id="PS50968"/>
    </source>
</evidence>
<evidence type="ECO:0000313" key="4">
    <source>
        <dbReference type="EMBL" id="MBP2025367.1"/>
    </source>
</evidence>
<name>A0ABS4KC86_9FIRM</name>
<keyword evidence="1" id="KW-0092">Biotin</keyword>
<dbReference type="PANTHER" id="PTHR45266:SF3">
    <property type="entry name" value="OXALOACETATE DECARBOXYLASE ALPHA CHAIN"/>
    <property type="match status" value="1"/>
</dbReference>
<feature type="domain" description="Lipoyl-binding" evidence="3">
    <location>
        <begin position="50"/>
        <end position="126"/>
    </location>
</feature>
<gene>
    <name evidence="4" type="ORF">J2Z71_000897</name>
</gene>
<dbReference type="PROSITE" id="PS00188">
    <property type="entry name" value="BIOTIN"/>
    <property type="match status" value="1"/>
</dbReference>
<evidence type="ECO:0000256" key="1">
    <source>
        <dbReference type="ARBA" id="ARBA00023267"/>
    </source>
</evidence>
<reference evidence="4 5" key="1">
    <citation type="submission" date="2021-03" db="EMBL/GenBank/DDBJ databases">
        <title>Genomic Encyclopedia of Type Strains, Phase IV (KMG-IV): sequencing the most valuable type-strain genomes for metagenomic binning, comparative biology and taxonomic classification.</title>
        <authorList>
            <person name="Goeker M."/>
        </authorList>
    </citation>
    <scope>NUCLEOTIDE SEQUENCE [LARGE SCALE GENOMIC DNA]</scope>
    <source>
        <strain evidence="4 5">DSM 27563</strain>
    </source>
</reference>
<dbReference type="CDD" id="cd06850">
    <property type="entry name" value="biotinyl_domain"/>
    <property type="match status" value="1"/>
</dbReference>
<dbReference type="Proteomes" id="UP001519306">
    <property type="component" value="Unassembled WGS sequence"/>
</dbReference>
<sequence>MKYQVTVDGKVYEVEVEKVGAAHKSLSMSDFGMAPAQPVQPVQQAPVQQAAPAASTGGEQVMSPMPGNILKVNVSEGQQVNAGDVILILEAMKMENEIVASCAGTVSVKVKAGDTVDTDQLLAEIK</sequence>
<accession>A0ABS4KC86</accession>
<organism evidence="4 5">
    <name type="scientific">Peptoniphilus stercorisuis</name>
    <dbReference type="NCBI Taxonomy" id="1436965"/>
    <lineage>
        <taxon>Bacteria</taxon>
        <taxon>Bacillati</taxon>
        <taxon>Bacillota</taxon>
        <taxon>Tissierellia</taxon>
        <taxon>Tissierellales</taxon>
        <taxon>Peptoniphilaceae</taxon>
        <taxon>Peptoniphilus</taxon>
    </lineage>
</organism>
<dbReference type="PANTHER" id="PTHR45266">
    <property type="entry name" value="OXALOACETATE DECARBOXYLASE ALPHA CHAIN"/>
    <property type="match status" value="1"/>
</dbReference>
<dbReference type="Pfam" id="PF00364">
    <property type="entry name" value="Biotin_lipoyl"/>
    <property type="match status" value="1"/>
</dbReference>
<feature type="region of interest" description="Disordered" evidence="2">
    <location>
        <begin position="37"/>
        <end position="62"/>
    </location>
</feature>
<protein>
    <submittedName>
        <fullName evidence="4">Glutaconyl-CoA decarboxylase</fullName>
    </submittedName>
</protein>
<proteinExistence type="predicted"/>
<dbReference type="InterPro" id="IPR001882">
    <property type="entry name" value="Biotin_BS"/>
</dbReference>
<evidence type="ECO:0000313" key="5">
    <source>
        <dbReference type="Proteomes" id="UP001519306"/>
    </source>
</evidence>
<dbReference type="RefSeq" id="WP_210060659.1">
    <property type="nucleotide sequence ID" value="NZ_JAGGLJ010000007.1"/>
</dbReference>
<feature type="compositionally biased region" description="Low complexity" evidence="2">
    <location>
        <begin position="37"/>
        <end position="54"/>
    </location>
</feature>
<dbReference type="InterPro" id="IPR000089">
    <property type="entry name" value="Biotin_lipoyl"/>
</dbReference>